<organism evidence="2 3">
    <name type="scientific">Riccia fluitans</name>
    <dbReference type="NCBI Taxonomy" id="41844"/>
    <lineage>
        <taxon>Eukaryota</taxon>
        <taxon>Viridiplantae</taxon>
        <taxon>Streptophyta</taxon>
        <taxon>Embryophyta</taxon>
        <taxon>Marchantiophyta</taxon>
        <taxon>Marchantiopsida</taxon>
        <taxon>Marchantiidae</taxon>
        <taxon>Marchantiales</taxon>
        <taxon>Ricciaceae</taxon>
        <taxon>Riccia</taxon>
    </lineage>
</organism>
<evidence type="ECO:0000313" key="2">
    <source>
        <dbReference type="EMBL" id="KAL2644308.1"/>
    </source>
</evidence>
<evidence type="ECO:0000313" key="3">
    <source>
        <dbReference type="Proteomes" id="UP001605036"/>
    </source>
</evidence>
<dbReference type="EMBL" id="JBHFFA010000002">
    <property type="protein sequence ID" value="KAL2644308.1"/>
    <property type="molecule type" value="Genomic_DNA"/>
</dbReference>
<comment type="caution">
    <text evidence="2">The sequence shown here is derived from an EMBL/GenBank/DDBJ whole genome shotgun (WGS) entry which is preliminary data.</text>
</comment>
<gene>
    <name evidence="2" type="ORF">R1flu_011895</name>
</gene>
<dbReference type="Proteomes" id="UP001605036">
    <property type="component" value="Unassembled WGS sequence"/>
</dbReference>
<keyword evidence="3" id="KW-1185">Reference proteome</keyword>
<dbReference type="AlphaFoldDB" id="A0ABD1Z922"/>
<sequence length="126" mass="13978">MQQLTLGKVQERALEGLPANPTHAVRLLYIIASSSRRGRGVLCAGLRVLQKASPTYAFQTSTAQNYGGRRQERPGDAAHLQQERGHEGRDGRSQNDPGGEIRSCEQELRQWARALRAEEDLLQGQT</sequence>
<name>A0ABD1Z922_9MARC</name>
<protein>
    <submittedName>
        <fullName evidence="2">Uncharacterized protein</fullName>
    </submittedName>
</protein>
<evidence type="ECO:0000256" key="1">
    <source>
        <dbReference type="SAM" id="MobiDB-lite"/>
    </source>
</evidence>
<feature type="region of interest" description="Disordered" evidence="1">
    <location>
        <begin position="60"/>
        <end position="104"/>
    </location>
</feature>
<proteinExistence type="predicted"/>
<reference evidence="2 3" key="1">
    <citation type="submission" date="2024-09" db="EMBL/GenBank/DDBJ databases">
        <title>Chromosome-scale assembly of Riccia fluitans.</title>
        <authorList>
            <person name="Paukszto L."/>
            <person name="Sawicki J."/>
            <person name="Karawczyk K."/>
            <person name="Piernik-Szablinska J."/>
            <person name="Szczecinska M."/>
            <person name="Mazdziarz M."/>
        </authorList>
    </citation>
    <scope>NUCLEOTIDE SEQUENCE [LARGE SCALE GENOMIC DNA]</scope>
    <source>
        <strain evidence="2">Rf_01</strain>
        <tissue evidence="2">Aerial parts of the thallus</tissue>
    </source>
</reference>
<accession>A0ABD1Z922</accession>
<feature type="compositionally biased region" description="Basic and acidic residues" evidence="1">
    <location>
        <begin position="69"/>
        <end position="93"/>
    </location>
</feature>